<reference evidence="2 3" key="1">
    <citation type="submission" date="2020-10" db="EMBL/GenBank/DDBJ databases">
        <title>Phylogeny of dyella-like bacteria.</title>
        <authorList>
            <person name="Fu J."/>
        </authorList>
    </citation>
    <scope>NUCLEOTIDE SEQUENCE [LARGE SCALE GENOMIC DNA]</scope>
    <source>
        <strain evidence="2 3">DHG40</strain>
    </source>
</reference>
<keyword evidence="3" id="KW-1185">Reference proteome</keyword>
<dbReference type="InterPro" id="IPR036249">
    <property type="entry name" value="Thioredoxin-like_sf"/>
</dbReference>
<evidence type="ECO:0000256" key="1">
    <source>
        <dbReference type="SAM" id="SignalP"/>
    </source>
</evidence>
<organism evidence="2 3">
    <name type="scientific">Dyella humi</name>
    <dbReference type="NCBI Taxonomy" id="1770547"/>
    <lineage>
        <taxon>Bacteria</taxon>
        <taxon>Pseudomonadati</taxon>
        <taxon>Pseudomonadota</taxon>
        <taxon>Gammaproteobacteria</taxon>
        <taxon>Lysobacterales</taxon>
        <taxon>Rhodanobacteraceae</taxon>
        <taxon>Dyella</taxon>
    </lineage>
</organism>
<accession>A0ABW8IIV2</accession>
<gene>
    <name evidence="2" type="ORF">ISP18_11120</name>
</gene>
<evidence type="ECO:0000313" key="2">
    <source>
        <dbReference type="EMBL" id="MFK2855143.1"/>
    </source>
</evidence>
<comment type="caution">
    <text evidence="2">The sequence shown here is derived from an EMBL/GenBank/DDBJ whole genome shotgun (WGS) entry which is preliminary data.</text>
</comment>
<evidence type="ECO:0000313" key="3">
    <source>
        <dbReference type="Proteomes" id="UP001620409"/>
    </source>
</evidence>
<proteinExistence type="predicted"/>
<dbReference type="Pfam" id="PF06764">
    <property type="entry name" value="DUF1223"/>
    <property type="match status" value="1"/>
</dbReference>
<dbReference type="PANTHER" id="PTHR36057">
    <property type="match status" value="1"/>
</dbReference>
<dbReference type="InterPro" id="IPR010634">
    <property type="entry name" value="DUF1223"/>
</dbReference>
<sequence length="241" mass="25984">MKNRSFKALVFAALALLMLHMTVHAQDVASSPQHKLVVVELFQSQGCSSCPPAEANLNAVADHPGVLALSFGVTYWDDLGWKDTFATSTYTERQWSYAHYHRRDTVWTPQMYVNGHADLVGTDRAQLEAAITQAQSDGPAIEWSGNSVSIKASSRANSAGDVWLVRYDPRTQNVAIGGGENNGRTLAQRNVVRELVHLGTWSGSERTFSLPASSASELNTAALVQVQGGGDILSASVQGGR</sequence>
<feature type="signal peptide" evidence="1">
    <location>
        <begin position="1"/>
        <end position="25"/>
    </location>
</feature>
<name>A0ABW8IIV2_9GAMM</name>
<dbReference type="PANTHER" id="PTHR36057:SF1">
    <property type="entry name" value="LIPOPROTEIN LIPID ATTACHMENT SITE-LIKE PROTEIN, PUTATIVE (DUF1223)-RELATED"/>
    <property type="match status" value="1"/>
</dbReference>
<dbReference type="Proteomes" id="UP001620409">
    <property type="component" value="Unassembled WGS sequence"/>
</dbReference>
<keyword evidence="1" id="KW-0732">Signal</keyword>
<protein>
    <submittedName>
        <fullName evidence="2">DUF1223 domain-containing protein</fullName>
    </submittedName>
</protein>
<dbReference type="SUPFAM" id="SSF52833">
    <property type="entry name" value="Thioredoxin-like"/>
    <property type="match status" value="1"/>
</dbReference>
<dbReference type="EMBL" id="JADIKI010000023">
    <property type="protein sequence ID" value="MFK2855143.1"/>
    <property type="molecule type" value="Genomic_DNA"/>
</dbReference>
<feature type="chain" id="PRO_5047071139" evidence="1">
    <location>
        <begin position="26"/>
        <end position="241"/>
    </location>
</feature>